<feature type="region of interest" description="Disordered" evidence="1">
    <location>
        <begin position="1"/>
        <end position="27"/>
    </location>
</feature>
<organism evidence="2 3">
    <name type="scientific">Plakobranchus ocellatus</name>
    <dbReference type="NCBI Taxonomy" id="259542"/>
    <lineage>
        <taxon>Eukaryota</taxon>
        <taxon>Metazoa</taxon>
        <taxon>Spiralia</taxon>
        <taxon>Lophotrochozoa</taxon>
        <taxon>Mollusca</taxon>
        <taxon>Gastropoda</taxon>
        <taxon>Heterobranchia</taxon>
        <taxon>Euthyneura</taxon>
        <taxon>Panpulmonata</taxon>
        <taxon>Sacoglossa</taxon>
        <taxon>Placobranchoidea</taxon>
        <taxon>Plakobranchidae</taxon>
        <taxon>Plakobranchus</taxon>
    </lineage>
</organism>
<protein>
    <submittedName>
        <fullName evidence="2">Uncharacterized protein</fullName>
    </submittedName>
</protein>
<comment type="caution">
    <text evidence="2">The sequence shown here is derived from an EMBL/GenBank/DDBJ whole genome shotgun (WGS) entry which is preliminary data.</text>
</comment>
<feature type="region of interest" description="Disordered" evidence="1">
    <location>
        <begin position="112"/>
        <end position="164"/>
    </location>
</feature>
<sequence length="164" mass="18664">MEEEREEEKEKEEEENEKEEEEENEDTLCFKFGNTVDVLKRVFPNMELNVKRMKFQKRPSGMSDDDIRRKFESQSRSTDLANMHLFVVAALLPLSLRTEPIQLHTYPTTSSPMTLATHSPSVTARDGQESGPIAAPVYQCTKGGDGKNKEENSSISSPMESRCM</sequence>
<evidence type="ECO:0000313" key="3">
    <source>
        <dbReference type="Proteomes" id="UP000735302"/>
    </source>
</evidence>
<feature type="compositionally biased region" description="Polar residues" evidence="1">
    <location>
        <begin position="112"/>
        <end position="122"/>
    </location>
</feature>
<evidence type="ECO:0000256" key="1">
    <source>
        <dbReference type="SAM" id="MobiDB-lite"/>
    </source>
</evidence>
<feature type="compositionally biased region" description="Polar residues" evidence="1">
    <location>
        <begin position="153"/>
        <end position="164"/>
    </location>
</feature>
<dbReference type="AlphaFoldDB" id="A0AAV4DNK7"/>
<keyword evidence="3" id="KW-1185">Reference proteome</keyword>
<accession>A0AAV4DNK7</accession>
<dbReference type="Proteomes" id="UP000735302">
    <property type="component" value="Unassembled WGS sequence"/>
</dbReference>
<evidence type="ECO:0000313" key="2">
    <source>
        <dbReference type="EMBL" id="GFO45500.1"/>
    </source>
</evidence>
<feature type="compositionally biased region" description="Acidic residues" evidence="1">
    <location>
        <begin position="1"/>
        <end position="26"/>
    </location>
</feature>
<proteinExistence type="predicted"/>
<reference evidence="2 3" key="1">
    <citation type="journal article" date="2021" name="Elife">
        <title>Chloroplast acquisition without the gene transfer in kleptoplastic sea slugs, Plakobranchus ocellatus.</title>
        <authorList>
            <person name="Maeda T."/>
            <person name="Takahashi S."/>
            <person name="Yoshida T."/>
            <person name="Shimamura S."/>
            <person name="Takaki Y."/>
            <person name="Nagai Y."/>
            <person name="Toyoda A."/>
            <person name="Suzuki Y."/>
            <person name="Arimoto A."/>
            <person name="Ishii H."/>
            <person name="Satoh N."/>
            <person name="Nishiyama T."/>
            <person name="Hasebe M."/>
            <person name="Maruyama T."/>
            <person name="Minagawa J."/>
            <person name="Obokata J."/>
            <person name="Shigenobu S."/>
        </authorList>
    </citation>
    <scope>NUCLEOTIDE SEQUENCE [LARGE SCALE GENOMIC DNA]</scope>
</reference>
<gene>
    <name evidence="2" type="ORF">PoB_007200500</name>
</gene>
<name>A0AAV4DNK7_9GAST</name>
<dbReference type="EMBL" id="BLXT01008064">
    <property type="protein sequence ID" value="GFO45500.1"/>
    <property type="molecule type" value="Genomic_DNA"/>
</dbReference>